<organism evidence="1">
    <name type="scientific">Siadenovirus sp</name>
    <dbReference type="NCBI Taxonomy" id="2671519"/>
    <lineage>
        <taxon>Viruses</taxon>
        <taxon>Varidnaviria</taxon>
        <taxon>Bamfordvirae</taxon>
        <taxon>Preplasmiviricota</taxon>
        <taxon>Polisuviricotina</taxon>
        <taxon>Pharingeaviricetes</taxon>
        <taxon>Rowavirales</taxon>
        <taxon>Adenoviridae</taxon>
        <taxon>Siadenovirus</taxon>
    </lineage>
</organism>
<evidence type="ECO:0000313" key="1">
    <source>
        <dbReference type="EMBL" id="UVZ42962.1"/>
    </source>
</evidence>
<proteinExistence type="predicted"/>
<sequence>MSSHQRTSEEDLFSLPDPIRNCPEDLLPSEVKLRSWERHEKSCQAVNCMTTVLDVRDLNFVKDMPEASTSRSIRFYHKIIYQTNSNAKLTTDVPNLEFTYPAEKLCITLRCECLDAFSAVCLDMNFNTLCKVIMTAEDGTYPLSASPEFLKYKDALDQDFCMMCFTGRLLCRCRVREMSRHEFLAEIKHFPACDACLQLSKNCSCCYKFYRLFRYYKRQVREGKVLKKLNEIKRLAYLGGSSCTVCFNCSRIAKFCICDHSYQLLYK</sequence>
<reference evidence="1" key="2">
    <citation type="journal article" date="2022" name="Infect. Genet. Evol.">
        <title>The genome and phylogenetic analyses of tit siadenoviruses reveal both a novel avian host and viral species.</title>
        <authorList>
            <person name="Gellert A."/>
            <person name="Benko M."/>
            <person name="Harrach B."/>
            <person name="Peters M."/>
            <person name="Kajan G.L."/>
        </authorList>
    </citation>
    <scope>NUCLEOTIDE SEQUENCE</scope>
    <source>
        <strain evidence="1">S478/20</strain>
    </source>
</reference>
<reference evidence="1" key="1">
    <citation type="journal article" date="2021" name="Eur. J. Wildl. Res.">
        <title>Increased mortality in wild tits in North Rhine-Westphalia (Germany) in 2020 with a special focus on Suttonella ornithocola and other infectious pathogens.</title>
        <authorList>
            <person name="Fischer L."/>
            <person name="Peters M."/>
            <person name="Merbach S."/>
            <person name="Eydner M."/>
            <person name="Kuczka A."/>
            <person name="Lambertz J."/>
            <person name="Kummerfeld M."/>
            <person name="Kahnt K."/>
            <person name="Weiss A."/>
            <person name="Petersen H."/>
        </authorList>
    </citation>
    <scope>NUCLEOTIDE SEQUENCE</scope>
    <source>
        <strain evidence="1">S478/20</strain>
    </source>
</reference>
<keyword evidence="2" id="KW-1185">Reference proteome</keyword>
<accession>A0A9E7QYU9</accession>
<dbReference type="EMBL" id="MW508338">
    <property type="protein sequence ID" value="UVZ42962.1"/>
    <property type="molecule type" value="Genomic_DNA"/>
</dbReference>
<dbReference type="Proteomes" id="UP001059127">
    <property type="component" value="Segment"/>
</dbReference>
<evidence type="ECO:0000313" key="2">
    <source>
        <dbReference type="Proteomes" id="UP001059127"/>
    </source>
</evidence>
<name>A0A9E7QYU9_9ADEN</name>
<protein>
    <submittedName>
        <fullName evidence="1">E3</fullName>
    </submittedName>
</protein>